<dbReference type="RefSeq" id="WP_143748505.1">
    <property type="nucleotide sequence ID" value="NZ_JBHUGZ010000016.1"/>
</dbReference>
<sequence>MSKGNRIIRLTPVACERIQARMLEACQKIAADHGLAIESAGWRGLERFSLNRSRLFAVNGLF</sequence>
<dbReference type="Proteomes" id="UP001597405">
    <property type="component" value="Unassembled WGS sequence"/>
</dbReference>
<gene>
    <name evidence="1" type="ORF">ACFSOZ_24245</name>
</gene>
<organism evidence="1 2">
    <name type="scientific">Mesorhizobium newzealandense</name>
    <dbReference type="NCBI Taxonomy" id="1300302"/>
    <lineage>
        <taxon>Bacteria</taxon>
        <taxon>Pseudomonadati</taxon>
        <taxon>Pseudomonadota</taxon>
        <taxon>Alphaproteobacteria</taxon>
        <taxon>Hyphomicrobiales</taxon>
        <taxon>Phyllobacteriaceae</taxon>
        <taxon>Mesorhizobium</taxon>
    </lineage>
</organism>
<keyword evidence="2" id="KW-1185">Reference proteome</keyword>
<accession>A0ABW4UHA1</accession>
<name>A0ABW4UHA1_9HYPH</name>
<evidence type="ECO:0000313" key="1">
    <source>
        <dbReference type="EMBL" id="MFD1985567.1"/>
    </source>
</evidence>
<dbReference type="EMBL" id="JBHUGZ010000016">
    <property type="protein sequence ID" value="MFD1985567.1"/>
    <property type="molecule type" value="Genomic_DNA"/>
</dbReference>
<comment type="caution">
    <text evidence="1">The sequence shown here is derived from an EMBL/GenBank/DDBJ whole genome shotgun (WGS) entry which is preliminary data.</text>
</comment>
<reference evidence="2" key="1">
    <citation type="journal article" date="2019" name="Int. J. Syst. Evol. Microbiol.">
        <title>The Global Catalogue of Microorganisms (GCM) 10K type strain sequencing project: providing services to taxonomists for standard genome sequencing and annotation.</title>
        <authorList>
            <consortium name="The Broad Institute Genomics Platform"/>
            <consortium name="The Broad Institute Genome Sequencing Center for Infectious Disease"/>
            <person name="Wu L."/>
            <person name="Ma J."/>
        </authorList>
    </citation>
    <scope>NUCLEOTIDE SEQUENCE [LARGE SCALE GENOMIC DNA]</scope>
    <source>
        <strain evidence="2">CGMCC 1.16225</strain>
    </source>
</reference>
<proteinExistence type="predicted"/>
<evidence type="ECO:0000313" key="2">
    <source>
        <dbReference type="Proteomes" id="UP001597405"/>
    </source>
</evidence>
<protein>
    <submittedName>
        <fullName evidence="1">Uncharacterized protein</fullName>
    </submittedName>
</protein>